<sequence>MKDSRDFIEKTAQFFDNIDTQDLEWEDATIKFERPEMVHVSVRIPKEDLIAIKKKAKQLGIGYSTYIRMVLRKEISK</sequence>
<evidence type="ECO:0008006" key="3">
    <source>
        <dbReference type="Google" id="ProtNLM"/>
    </source>
</evidence>
<proteinExistence type="predicted"/>
<reference evidence="2" key="1">
    <citation type="submission" date="2016-12" db="EMBL/GenBank/DDBJ databases">
        <title>Draft Genome Sequences od Carboxydothermus pertinax and islandicus, Hydrogenogenic Carboxydotrophic Bacteria.</title>
        <authorList>
            <person name="Fukuyama Y."/>
            <person name="Ohmae K."/>
            <person name="Yoneda Y."/>
            <person name="Yoshida T."/>
            <person name="Sako Y."/>
        </authorList>
    </citation>
    <scope>NUCLEOTIDE SEQUENCE [LARGE SCALE GENOMIC DNA]</scope>
    <source>
        <strain evidence="2">SET</strain>
    </source>
</reference>
<accession>A0A1L8D111</accession>
<gene>
    <name evidence="1" type="ORF">ciss_07810</name>
</gene>
<dbReference type="AlphaFoldDB" id="A0A1L8D111"/>
<dbReference type="Proteomes" id="UP000187338">
    <property type="component" value="Unassembled WGS sequence"/>
</dbReference>
<dbReference type="Pfam" id="PF12441">
    <property type="entry name" value="CopG_antitoxin"/>
    <property type="match status" value="1"/>
</dbReference>
<dbReference type="InterPro" id="IPR022148">
    <property type="entry name" value="CopG_antitoxin"/>
</dbReference>
<evidence type="ECO:0000313" key="1">
    <source>
        <dbReference type="EMBL" id="GAV24848.1"/>
    </source>
</evidence>
<keyword evidence="2" id="KW-1185">Reference proteome</keyword>
<comment type="caution">
    <text evidence="1">The sequence shown here is derived from an EMBL/GenBank/DDBJ whole genome shotgun (WGS) entry which is preliminary data.</text>
</comment>
<dbReference type="STRING" id="661089.ciss_07810"/>
<protein>
    <recommendedName>
        <fullName evidence="3">CopG family transcriptional regulator</fullName>
    </recommendedName>
</protein>
<dbReference type="EMBL" id="BDJL01000019">
    <property type="protein sequence ID" value="GAV24848.1"/>
    <property type="molecule type" value="Genomic_DNA"/>
</dbReference>
<dbReference type="RefSeq" id="WP_028052347.1">
    <property type="nucleotide sequence ID" value="NZ_BDJL01000019.1"/>
</dbReference>
<name>A0A1L8D111_9THEO</name>
<organism evidence="1 2">
    <name type="scientific">Carboxydothermus islandicus</name>
    <dbReference type="NCBI Taxonomy" id="661089"/>
    <lineage>
        <taxon>Bacteria</taxon>
        <taxon>Bacillati</taxon>
        <taxon>Bacillota</taxon>
        <taxon>Clostridia</taxon>
        <taxon>Thermoanaerobacterales</taxon>
        <taxon>Thermoanaerobacteraceae</taxon>
        <taxon>Carboxydothermus</taxon>
    </lineage>
</organism>
<evidence type="ECO:0000313" key="2">
    <source>
        <dbReference type="Proteomes" id="UP000187338"/>
    </source>
</evidence>